<evidence type="ECO:0000256" key="2">
    <source>
        <dbReference type="ARBA" id="ARBA00011207"/>
    </source>
</evidence>
<reference evidence="9" key="1">
    <citation type="submission" date="2020-05" db="UniProtKB">
        <authorList>
            <consortium name="EnsemblMetazoa"/>
        </authorList>
    </citation>
    <scope>IDENTIFICATION</scope>
    <source>
        <strain evidence="9">FUMOZ</strain>
    </source>
</reference>
<comment type="subunit">
    <text evidence="2">Heterodimer of a B chain and an A chain linked by two disulfide bonds.</text>
</comment>
<name>A0A182R7U1_ANOFN</name>
<dbReference type="EnsemblMetazoa" id="AFUN002241-RA">
    <property type="protein sequence ID" value="AFUN002241-PA"/>
    <property type="gene ID" value="AFUN002241"/>
</dbReference>
<dbReference type="InterPro" id="IPR022352">
    <property type="entry name" value="Ins/IGF/rlx"/>
</dbReference>
<dbReference type="SMART" id="SM00078">
    <property type="entry name" value="IlGF"/>
    <property type="match status" value="1"/>
</dbReference>
<keyword evidence="3" id="KW-0165">Cleavage on pair of basic residues</keyword>
<keyword evidence="5" id="KW-1015">Disulfide bond</keyword>
<organism evidence="9">
    <name type="scientific">Anopheles funestus</name>
    <name type="common">African malaria mosquito</name>
    <dbReference type="NCBI Taxonomy" id="62324"/>
    <lineage>
        <taxon>Eukaryota</taxon>
        <taxon>Metazoa</taxon>
        <taxon>Ecdysozoa</taxon>
        <taxon>Arthropoda</taxon>
        <taxon>Hexapoda</taxon>
        <taxon>Insecta</taxon>
        <taxon>Pterygota</taxon>
        <taxon>Neoptera</taxon>
        <taxon>Endopterygota</taxon>
        <taxon>Diptera</taxon>
        <taxon>Nematocera</taxon>
        <taxon>Culicoidea</taxon>
        <taxon>Culicidae</taxon>
        <taxon>Anophelinae</taxon>
        <taxon>Anopheles</taxon>
    </lineage>
</organism>
<evidence type="ECO:0000256" key="3">
    <source>
        <dbReference type="ARBA" id="ARBA00022685"/>
    </source>
</evidence>
<dbReference type="GO" id="GO:0005179">
    <property type="term" value="F:hormone activity"/>
    <property type="evidence" value="ECO:0007669"/>
    <property type="project" value="InterPro"/>
</dbReference>
<feature type="signal peptide" evidence="7">
    <location>
        <begin position="1"/>
        <end position="28"/>
    </location>
</feature>
<dbReference type="SUPFAM" id="SSF56994">
    <property type="entry name" value="Insulin-like"/>
    <property type="match status" value="1"/>
</dbReference>
<keyword evidence="6" id="KW-0964">Secreted</keyword>
<dbReference type="InterPro" id="IPR022353">
    <property type="entry name" value="Insulin_CS"/>
</dbReference>
<dbReference type="PANTHER" id="PTHR13647">
    <property type="entry name" value="INSULIN-LIKE PEPTIDE 2-RELATED"/>
    <property type="match status" value="1"/>
</dbReference>
<dbReference type="VEuPathDB" id="VectorBase:AFUN2_013089"/>
<dbReference type="InterPro" id="IPR036438">
    <property type="entry name" value="Insulin-like_sf"/>
</dbReference>
<evidence type="ECO:0000259" key="8">
    <source>
        <dbReference type="SMART" id="SM00078"/>
    </source>
</evidence>
<dbReference type="Gene3D" id="1.10.100.10">
    <property type="entry name" value="Insulin-like"/>
    <property type="match status" value="1"/>
</dbReference>
<keyword evidence="4 7" id="KW-0732">Signal</keyword>
<dbReference type="Pfam" id="PF00049">
    <property type="entry name" value="Insulin"/>
    <property type="match status" value="1"/>
</dbReference>
<dbReference type="AlphaFoldDB" id="A0A182R7U1"/>
<evidence type="ECO:0000256" key="6">
    <source>
        <dbReference type="RuleBase" id="RU000406"/>
    </source>
</evidence>
<evidence type="ECO:0000313" key="9">
    <source>
        <dbReference type="EnsemblMetazoa" id="AFUN002241-PA"/>
    </source>
</evidence>
<dbReference type="PANTHER" id="PTHR13647:SF4">
    <property type="entry name" value="INSULIN-LIKE PEPTIDE 1-RELATED"/>
    <property type="match status" value="1"/>
</dbReference>
<dbReference type="PROSITE" id="PS00262">
    <property type="entry name" value="INSULIN"/>
    <property type="match status" value="1"/>
</dbReference>
<dbReference type="VEuPathDB" id="VectorBase:AFUN002241"/>
<evidence type="ECO:0000256" key="1">
    <source>
        <dbReference type="ARBA" id="ARBA00009034"/>
    </source>
</evidence>
<dbReference type="InterPro" id="IPR016179">
    <property type="entry name" value="Insulin-like"/>
</dbReference>
<evidence type="ECO:0000256" key="4">
    <source>
        <dbReference type="ARBA" id="ARBA00022729"/>
    </source>
</evidence>
<sequence>MKYPPYTCVSVAFFCVLIAAGTLQPVAAKRYCGDQLPKALAMLCVEYFTLEDLRKNTVGFYPQVSPDQFTSQLHWSGENFNENEFKRNFNVAPTVGQFEAMDDVDDWTSRSFRQKPFHRFLVPHIKARLRRNVANECCREDCNMDQLLSYCKVVAPGVLND</sequence>
<feature type="domain" description="Insulin-like" evidence="8">
    <location>
        <begin position="29"/>
        <end position="151"/>
    </location>
</feature>
<dbReference type="PRINTS" id="PR00276">
    <property type="entry name" value="INSULINFAMLY"/>
</dbReference>
<evidence type="ECO:0000256" key="5">
    <source>
        <dbReference type="ARBA" id="ARBA00023157"/>
    </source>
</evidence>
<comment type="subcellular location">
    <subcellularLocation>
        <location evidence="6">Secreted</location>
    </subcellularLocation>
</comment>
<dbReference type="CDD" id="cd04366">
    <property type="entry name" value="IlGF_insulin_bombyxin_like"/>
    <property type="match status" value="1"/>
</dbReference>
<comment type="similarity">
    <text evidence="1 6">Belongs to the insulin family.</text>
</comment>
<proteinExistence type="inferred from homology"/>
<evidence type="ECO:0000256" key="7">
    <source>
        <dbReference type="SAM" id="SignalP"/>
    </source>
</evidence>
<feature type="chain" id="PRO_5008134029" description="Insulin-like domain-containing protein" evidence="7">
    <location>
        <begin position="29"/>
        <end position="161"/>
    </location>
</feature>
<accession>A0A182R7U1</accession>
<dbReference type="GO" id="GO:0005576">
    <property type="term" value="C:extracellular region"/>
    <property type="evidence" value="ECO:0007669"/>
    <property type="project" value="UniProtKB-SubCell"/>
</dbReference>
<protein>
    <recommendedName>
        <fullName evidence="8">Insulin-like domain-containing protein</fullName>
    </recommendedName>
</protein>